<dbReference type="CDD" id="cd02961">
    <property type="entry name" value="PDI_a_family"/>
    <property type="match status" value="2"/>
</dbReference>
<dbReference type="PROSITE" id="PS51352">
    <property type="entry name" value="THIOREDOXIN_2"/>
    <property type="match status" value="2"/>
</dbReference>
<dbReference type="Proteomes" id="UP000009172">
    <property type="component" value="Unassembled WGS sequence"/>
</dbReference>
<evidence type="ECO:0000256" key="5">
    <source>
        <dbReference type="SAM" id="MobiDB-lite"/>
    </source>
</evidence>
<evidence type="ECO:0000256" key="7">
    <source>
        <dbReference type="SAM" id="SignalP"/>
    </source>
</evidence>
<keyword evidence="7" id="KW-0732">Signal</keyword>
<gene>
    <name evidence="9" type="ORF">TESG_06444</name>
</gene>
<evidence type="ECO:0000256" key="6">
    <source>
        <dbReference type="SAM" id="Phobius"/>
    </source>
</evidence>
<dbReference type="OrthoDB" id="72053at2759"/>
<name>F2S6A5_TRIT1</name>
<feature type="domain" description="Thioredoxin" evidence="8">
    <location>
        <begin position="223"/>
        <end position="451"/>
    </location>
</feature>
<dbReference type="HOGENOM" id="CLU_021868_0_0_1"/>
<dbReference type="GO" id="GO:0005783">
    <property type="term" value="C:endoplasmic reticulum"/>
    <property type="evidence" value="ECO:0007669"/>
    <property type="project" value="TreeGrafter"/>
</dbReference>
<keyword evidence="2 6" id="KW-0812">Transmembrane</keyword>
<evidence type="ECO:0000256" key="1">
    <source>
        <dbReference type="ARBA" id="ARBA00004167"/>
    </source>
</evidence>
<dbReference type="PANTHER" id="PTHR46426:SF1">
    <property type="entry name" value="PROTEIN DISULFIDE-ISOMERASE TMX3"/>
    <property type="match status" value="1"/>
</dbReference>
<dbReference type="InterPro" id="IPR036249">
    <property type="entry name" value="Thioredoxin-like_sf"/>
</dbReference>
<feature type="chain" id="PRO_5003285884" evidence="7">
    <location>
        <begin position="21"/>
        <end position="710"/>
    </location>
</feature>
<evidence type="ECO:0000313" key="10">
    <source>
        <dbReference type="Proteomes" id="UP000009172"/>
    </source>
</evidence>
<protein>
    <submittedName>
        <fullName evidence="9">Disulfide isomerase</fullName>
    </submittedName>
</protein>
<keyword evidence="10" id="KW-1185">Reference proteome</keyword>
<dbReference type="GO" id="GO:0016020">
    <property type="term" value="C:membrane"/>
    <property type="evidence" value="ECO:0007669"/>
    <property type="project" value="UniProtKB-SubCell"/>
</dbReference>
<dbReference type="Pfam" id="PF00085">
    <property type="entry name" value="Thioredoxin"/>
    <property type="match status" value="2"/>
</dbReference>
<dbReference type="GO" id="GO:0016853">
    <property type="term" value="F:isomerase activity"/>
    <property type="evidence" value="ECO:0007669"/>
    <property type="project" value="UniProtKB-KW"/>
</dbReference>
<feature type="signal peptide" evidence="7">
    <location>
        <begin position="1"/>
        <end position="20"/>
    </location>
</feature>
<evidence type="ECO:0000259" key="8">
    <source>
        <dbReference type="PROSITE" id="PS51352"/>
    </source>
</evidence>
<keyword evidence="9" id="KW-0413">Isomerase</keyword>
<dbReference type="SUPFAM" id="SSF52833">
    <property type="entry name" value="Thioredoxin-like"/>
    <property type="match status" value="3"/>
</dbReference>
<organism evidence="9 10">
    <name type="scientific">Trichophyton tonsurans (strain CBS 112818)</name>
    <name type="common">Scalp ringworm fungus</name>
    <dbReference type="NCBI Taxonomy" id="647933"/>
    <lineage>
        <taxon>Eukaryota</taxon>
        <taxon>Fungi</taxon>
        <taxon>Dikarya</taxon>
        <taxon>Ascomycota</taxon>
        <taxon>Pezizomycotina</taxon>
        <taxon>Eurotiomycetes</taxon>
        <taxon>Eurotiomycetidae</taxon>
        <taxon>Onygenales</taxon>
        <taxon>Arthrodermataceae</taxon>
        <taxon>Trichophyton</taxon>
    </lineage>
</organism>
<dbReference type="InterPro" id="IPR052250">
    <property type="entry name" value="PDI_TMX3"/>
</dbReference>
<keyword evidence="3 6" id="KW-1133">Transmembrane helix</keyword>
<evidence type="ECO:0000256" key="4">
    <source>
        <dbReference type="ARBA" id="ARBA00023136"/>
    </source>
</evidence>
<reference evidence="10" key="1">
    <citation type="journal article" date="2012" name="MBio">
        <title>Comparative genome analysis of Trichophyton rubrum and related dermatophytes reveals candidate genes involved in infection.</title>
        <authorList>
            <person name="Martinez D.A."/>
            <person name="Oliver B.G."/>
            <person name="Graeser Y."/>
            <person name="Goldberg J.M."/>
            <person name="Li W."/>
            <person name="Martinez-Rossi N.M."/>
            <person name="Monod M."/>
            <person name="Shelest E."/>
            <person name="Barton R.C."/>
            <person name="Birch E."/>
            <person name="Brakhage A.A."/>
            <person name="Chen Z."/>
            <person name="Gurr S.J."/>
            <person name="Heiman D."/>
            <person name="Heitman J."/>
            <person name="Kosti I."/>
            <person name="Rossi A."/>
            <person name="Saif S."/>
            <person name="Samalova M."/>
            <person name="Saunders C.W."/>
            <person name="Shea T."/>
            <person name="Summerbell R.C."/>
            <person name="Xu J."/>
            <person name="Young S."/>
            <person name="Zeng Q."/>
            <person name="Birren B.W."/>
            <person name="Cuomo C.A."/>
            <person name="White T.C."/>
        </authorList>
    </citation>
    <scope>NUCLEOTIDE SEQUENCE [LARGE SCALE GENOMIC DNA]</scope>
    <source>
        <strain evidence="10">CBS 112818</strain>
    </source>
</reference>
<comment type="subcellular location">
    <subcellularLocation>
        <location evidence="1">Membrane</location>
        <topology evidence="1">Single-pass membrane protein</topology>
    </subcellularLocation>
</comment>
<dbReference type="EMBL" id="GG698518">
    <property type="protein sequence ID" value="EGD99088.1"/>
    <property type="molecule type" value="Genomic_DNA"/>
</dbReference>
<evidence type="ECO:0000256" key="2">
    <source>
        <dbReference type="ARBA" id="ARBA00022692"/>
    </source>
</evidence>
<feature type="compositionally biased region" description="Basic and acidic residues" evidence="5">
    <location>
        <begin position="182"/>
        <end position="237"/>
    </location>
</feature>
<feature type="region of interest" description="Disordered" evidence="5">
    <location>
        <begin position="168"/>
        <end position="237"/>
    </location>
</feature>
<proteinExistence type="predicted"/>
<dbReference type="Gene3D" id="3.40.30.10">
    <property type="entry name" value="Glutaredoxin"/>
    <property type="match status" value="2"/>
</dbReference>
<dbReference type="AlphaFoldDB" id="F2S6A5"/>
<dbReference type="InterPro" id="IPR013766">
    <property type="entry name" value="Thioredoxin_domain"/>
</dbReference>
<evidence type="ECO:0000256" key="3">
    <source>
        <dbReference type="ARBA" id="ARBA00022989"/>
    </source>
</evidence>
<dbReference type="PANTHER" id="PTHR46426">
    <property type="entry name" value="PROTEIN DISULFIDE-ISOMERASE TMX3"/>
    <property type="match status" value="1"/>
</dbReference>
<feature type="transmembrane region" description="Helical" evidence="6">
    <location>
        <begin position="648"/>
        <end position="665"/>
    </location>
</feature>
<feature type="domain" description="Thioredoxin" evidence="8">
    <location>
        <begin position="45"/>
        <end position="165"/>
    </location>
</feature>
<keyword evidence="4 6" id="KW-0472">Membrane</keyword>
<sequence length="710" mass="80317">MRRSLFFLSVLATSISPVFGLPSEQAVGSRDEAEKPLGPDPMSTVFNGVTVPPMKELRGPDFEESIKEDYWFVKHYHPNCGHCKAVAPIWQTLYEFYYSLNSFHGYYGFHFASLNCAAYADKCKDLGIVGYPRFVLYHKGKPFDTFSEENKGMQELSSFIEEKLEMIKPGSRPHGGVNLPKPGDKEGQMILPDKDKAEGSSEPEKPTKGDSKDSSKGLDDSKAQVPTPKKEVKEKKYNLSGSSVSLTAESFLKLVTTTQDPWFIKFYAPWCSHCQALAPVWQQMAKDMKGKLNVGEVNCEAERRLCKKARISSYPTMHFFRGGEKVQYEGLRGLGDLVNYANKATDVVGLGVQYVDAEAFKKMEETEEVIFLYFFDHATTSEDFAALDRLTLSLVGHARLVKTDSKELAERFRISTWPRLLVARDGTAKYYTALAPRDMRDFRAVLSWMQSVWLPIVPELTATNARDVMDGKYVVLGILNRQHNEDFVQNKRELKNAALEWMEKQTKLFQLERQELRDAKDLRIEEADDRNDQRALRAAKSMRITIREDDKKQVGFAWVDGIFWDRWVKTTFGVDVKNGDRVIIHDESNRRYWDSSPNGVDIMPSRTSILETLTHIAASSSKLKSKSTVGFFEHIFFTTRSFISSHPFITLVLCIVAIAIASLWAKRQIRRTRTATGKLGGSSLGFFHLDGKEKGLFSSVGSGPSNGKVD</sequence>
<evidence type="ECO:0000313" key="9">
    <source>
        <dbReference type="EMBL" id="EGD99088.1"/>
    </source>
</evidence>
<accession>F2S6A5</accession>